<evidence type="ECO:0000313" key="3">
    <source>
        <dbReference type="Proteomes" id="UP000199377"/>
    </source>
</evidence>
<dbReference type="AlphaFoldDB" id="A0A1I3MBD0"/>
<organism evidence="2 3">
    <name type="scientific">Albimonas pacifica</name>
    <dbReference type="NCBI Taxonomy" id="1114924"/>
    <lineage>
        <taxon>Bacteria</taxon>
        <taxon>Pseudomonadati</taxon>
        <taxon>Pseudomonadota</taxon>
        <taxon>Alphaproteobacteria</taxon>
        <taxon>Rhodobacterales</taxon>
        <taxon>Paracoccaceae</taxon>
        <taxon>Albimonas</taxon>
    </lineage>
</organism>
<proteinExistence type="predicted"/>
<name>A0A1I3MBD0_9RHOB</name>
<feature type="signal peptide" evidence="1">
    <location>
        <begin position="1"/>
        <end position="24"/>
    </location>
</feature>
<sequence length="331" mass="34605">MRRLIVPLLCTLAALFPGAGPVLAQAGAADPVSVASPPGGPPSVGIAFIGKSSQAERTLDGFFERMKEIAPAMKTERISDLADAEALGAAAAALAARHDGVIVMRSNGSEWLAENALPVPAFTAGGNHPPTLGSVMNMDAPEGNVTGVTYFLDHRIVMEIFVAMFPQALSWEVFTQAGHPAAPIDADGIEEACGALYLTCTMTALGAGAELPEAIRRSQAEAFLIGNQAPLYDDPAVFAQALEAAGERAVFALNAKPVEMGAVASMTADDHRLGRMLADRVVAVLRDGRPIREVPVGRDPEPTLVLNAAALERLGIHPPRQMMALSEMVGD</sequence>
<dbReference type="RefSeq" id="WP_177236363.1">
    <property type="nucleotide sequence ID" value="NZ_FOQH01000011.1"/>
</dbReference>
<keyword evidence="1" id="KW-0732">Signal</keyword>
<dbReference type="EMBL" id="FOQH01000011">
    <property type="protein sequence ID" value="SFI94293.1"/>
    <property type="molecule type" value="Genomic_DNA"/>
</dbReference>
<dbReference type="PANTHER" id="PTHR35271:SF1">
    <property type="entry name" value="ABC TRANSPORTER, SUBSTRATE-BINDING LIPOPROTEIN"/>
    <property type="match status" value="1"/>
</dbReference>
<dbReference type="PANTHER" id="PTHR35271">
    <property type="entry name" value="ABC TRANSPORTER, SUBSTRATE-BINDING LIPOPROTEIN-RELATED"/>
    <property type="match status" value="1"/>
</dbReference>
<feature type="chain" id="PRO_5011578185" evidence="1">
    <location>
        <begin position="25"/>
        <end position="331"/>
    </location>
</feature>
<protein>
    <submittedName>
        <fullName evidence="2">Putative ABC transport system substrate-binding protein</fullName>
    </submittedName>
</protein>
<gene>
    <name evidence="2" type="ORF">SAMN05216258_11129</name>
</gene>
<reference evidence="2 3" key="1">
    <citation type="submission" date="2016-10" db="EMBL/GenBank/DDBJ databases">
        <authorList>
            <person name="de Groot N.N."/>
        </authorList>
    </citation>
    <scope>NUCLEOTIDE SEQUENCE [LARGE SCALE GENOMIC DNA]</scope>
    <source>
        <strain evidence="2 3">CGMCC 1.11030</strain>
    </source>
</reference>
<dbReference type="Proteomes" id="UP000199377">
    <property type="component" value="Unassembled WGS sequence"/>
</dbReference>
<dbReference type="InterPro" id="IPR007487">
    <property type="entry name" value="ABC_transpt-TYRBP-like"/>
</dbReference>
<dbReference type="Pfam" id="PF04392">
    <property type="entry name" value="ABC_sub_bind"/>
    <property type="match status" value="1"/>
</dbReference>
<evidence type="ECO:0000256" key="1">
    <source>
        <dbReference type="SAM" id="SignalP"/>
    </source>
</evidence>
<dbReference type="Gene3D" id="3.40.50.2300">
    <property type="match status" value="2"/>
</dbReference>
<dbReference type="STRING" id="1114924.SAMN05216258_11129"/>
<keyword evidence="3" id="KW-1185">Reference proteome</keyword>
<evidence type="ECO:0000313" key="2">
    <source>
        <dbReference type="EMBL" id="SFI94293.1"/>
    </source>
</evidence>
<accession>A0A1I3MBD0</accession>